<dbReference type="Ensembl" id="ENSMALT00000021638.1">
    <property type="protein sequence ID" value="ENSMALP00000021227.1"/>
    <property type="gene ID" value="ENSMALG00000014852.1"/>
</dbReference>
<dbReference type="PANTHER" id="PTHR24198:SF176">
    <property type="entry name" value="ANKYRIN REPEAT AND SOCS BOX CONTAINING 14"/>
    <property type="match status" value="1"/>
</dbReference>
<keyword evidence="7" id="KW-1185">Reference proteome</keyword>
<dbReference type="GO" id="GO:0005737">
    <property type="term" value="C:cytoplasm"/>
    <property type="evidence" value="ECO:0007669"/>
    <property type="project" value="TreeGrafter"/>
</dbReference>
<name>A0A3Q3K0C6_MONAL</name>
<reference evidence="6" key="1">
    <citation type="submission" date="2025-08" db="UniProtKB">
        <authorList>
            <consortium name="Ensembl"/>
        </authorList>
    </citation>
    <scope>IDENTIFICATION</scope>
</reference>
<dbReference type="SMART" id="SM00969">
    <property type="entry name" value="SOCS_box"/>
    <property type="match status" value="1"/>
</dbReference>
<reference evidence="6" key="2">
    <citation type="submission" date="2025-09" db="UniProtKB">
        <authorList>
            <consortium name="Ensembl"/>
        </authorList>
    </citation>
    <scope>IDENTIFICATION</scope>
</reference>
<dbReference type="STRING" id="43700.ENSMALP00000021227"/>
<dbReference type="PROSITE" id="PS50297">
    <property type="entry name" value="ANK_REP_REGION"/>
    <property type="match status" value="7"/>
</dbReference>
<dbReference type="Pfam" id="PF00023">
    <property type="entry name" value="Ank"/>
    <property type="match status" value="1"/>
</dbReference>
<dbReference type="UniPathway" id="UPA00143"/>
<dbReference type="InterPro" id="IPR001496">
    <property type="entry name" value="SOCS_box"/>
</dbReference>
<dbReference type="GO" id="GO:0016567">
    <property type="term" value="P:protein ubiquitination"/>
    <property type="evidence" value="ECO:0007669"/>
    <property type="project" value="UniProtKB-UniPathway"/>
</dbReference>
<dbReference type="SUPFAM" id="SSF158235">
    <property type="entry name" value="SOCS box-like"/>
    <property type="match status" value="1"/>
</dbReference>
<accession>A0A3Q3K0C6</accession>
<dbReference type="PROSITE" id="PS50088">
    <property type="entry name" value="ANK_REPEAT"/>
    <property type="match status" value="7"/>
</dbReference>
<feature type="repeat" description="ANK" evidence="4">
    <location>
        <begin position="193"/>
        <end position="225"/>
    </location>
</feature>
<dbReference type="Gene3D" id="1.25.40.20">
    <property type="entry name" value="Ankyrin repeat-containing domain"/>
    <property type="match status" value="3"/>
</dbReference>
<organism evidence="6 7">
    <name type="scientific">Monopterus albus</name>
    <name type="common">Swamp eel</name>
    <dbReference type="NCBI Taxonomy" id="43700"/>
    <lineage>
        <taxon>Eukaryota</taxon>
        <taxon>Metazoa</taxon>
        <taxon>Chordata</taxon>
        <taxon>Craniata</taxon>
        <taxon>Vertebrata</taxon>
        <taxon>Euteleostomi</taxon>
        <taxon>Actinopterygii</taxon>
        <taxon>Neopterygii</taxon>
        <taxon>Teleostei</taxon>
        <taxon>Neoteleostei</taxon>
        <taxon>Acanthomorphata</taxon>
        <taxon>Anabantaria</taxon>
        <taxon>Synbranchiformes</taxon>
        <taxon>Synbranchidae</taxon>
        <taxon>Monopterus</taxon>
    </lineage>
</organism>
<evidence type="ECO:0000313" key="6">
    <source>
        <dbReference type="Ensembl" id="ENSMALP00000021227.1"/>
    </source>
</evidence>
<dbReference type="Pfam" id="PF12796">
    <property type="entry name" value="Ank_2"/>
    <property type="match status" value="3"/>
</dbReference>
<sequence length="591" mass="65653">MELEKLHLHHLAFTRVMNNYEEYGEEELNNFIIQLNIQESCQEAFLKSAASLAAATDENLRVLAAIEQGEVLVLREMLGHTFAFRESDSCGLLPLHRAASQPILEVLETVLTLAGQGLSLEERAGVGGETPLTLAVKAGLVQNVKTLLKHGASPHNSNSKDESPLLLAVRAGSFEMTYALVAHGAWVEQVCRKKWTAMHEAAKVGNVDILMLLLRNGDHVNQKDVTGVTPLAVAAEHGHFQITEILLHCGSRVNSQACNGESVLLDAAGSGNIACIQLLLDNGANPNLPSITGHLPIHKAAYSGHYDAVKMLIPLTTKKAIKEAGLSPVHSAAEGGQSRCLQLLLACGFDVNYRMNTRNSENYRDMRKSALYFAISNGDVDCTKVLLEAGAKTDLDPLCGLLVAVRSGRYEIVKLLLKAKADVNCYFTVVSDTVFPTALQYCLKDEVMMRLLLNNGYKVERCFHCHHDNAFDAEELLEGKIPFCEFMSLCCLMHLSGNVVRILLDYVNHVNICSKLRLILEKQKEWPEICEILSSPRSLRHLCRLEIRRRLTLKRLSNPEIMNSHVFPPRLRSFILYQELDLYSQDPERIT</sequence>
<feature type="repeat" description="ANK" evidence="4">
    <location>
        <begin position="259"/>
        <end position="291"/>
    </location>
</feature>
<feature type="repeat" description="ANK" evidence="4">
    <location>
        <begin position="292"/>
        <end position="313"/>
    </location>
</feature>
<dbReference type="SUPFAM" id="SSF48403">
    <property type="entry name" value="Ankyrin repeat"/>
    <property type="match status" value="1"/>
</dbReference>
<protein>
    <recommendedName>
        <fullName evidence="5">SOCS box domain-containing protein</fullName>
    </recommendedName>
</protein>
<evidence type="ECO:0000256" key="3">
    <source>
        <dbReference type="ARBA" id="ARBA00023043"/>
    </source>
</evidence>
<dbReference type="InterPro" id="IPR002110">
    <property type="entry name" value="Ankyrin_rpt"/>
</dbReference>
<dbReference type="PROSITE" id="PS50225">
    <property type="entry name" value="SOCS"/>
    <property type="match status" value="1"/>
</dbReference>
<dbReference type="GO" id="GO:0035556">
    <property type="term" value="P:intracellular signal transduction"/>
    <property type="evidence" value="ECO:0007669"/>
    <property type="project" value="InterPro"/>
</dbReference>
<evidence type="ECO:0000256" key="1">
    <source>
        <dbReference type="ARBA" id="ARBA00004906"/>
    </source>
</evidence>
<dbReference type="AlphaFoldDB" id="A0A3Q3K0C6"/>
<keyword evidence="3 4" id="KW-0040">ANK repeat</keyword>
<evidence type="ECO:0000256" key="2">
    <source>
        <dbReference type="ARBA" id="ARBA00022737"/>
    </source>
</evidence>
<dbReference type="InterPro" id="IPR036036">
    <property type="entry name" value="SOCS_box-like_dom_sf"/>
</dbReference>
<feature type="repeat" description="ANK" evidence="4">
    <location>
        <begin position="127"/>
        <end position="159"/>
    </location>
</feature>
<dbReference type="Proteomes" id="UP000261600">
    <property type="component" value="Unplaced"/>
</dbReference>
<feature type="repeat" description="ANK" evidence="4">
    <location>
        <begin position="324"/>
        <end position="356"/>
    </location>
</feature>
<dbReference type="PRINTS" id="PR01415">
    <property type="entry name" value="ANKYRIN"/>
</dbReference>
<dbReference type="InterPro" id="IPR036770">
    <property type="entry name" value="Ankyrin_rpt-contain_sf"/>
</dbReference>
<evidence type="ECO:0000256" key="4">
    <source>
        <dbReference type="PROSITE-ProRule" id="PRU00023"/>
    </source>
</evidence>
<feature type="repeat" description="ANK" evidence="4">
    <location>
        <begin position="366"/>
        <end position="398"/>
    </location>
</feature>
<dbReference type="PANTHER" id="PTHR24198">
    <property type="entry name" value="ANKYRIN REPEAT AND PROTEIN KINASE DOMAIN-CONTAINING PROTEIN"/>
    <property type="match status" value="1"/>
</dbReference>
<feature type="repeat" description="ANK" evidence="4">
    <location>
        <begin position="226"/>
        <end position="258"/>
    </location>
</feature>
<comment type="pathway">
    <text evidence="1">Protein modification; protein ubiquitination.</text>
</comment>
<dbReference type="SMART" id="SM00248">
    <property type="entry name" value="ANK"/>
    <property type="match status" value="11"/>
</dbReference>
<feature type="domain" description="SOCS box" evidence="5">
    <location>
        <begin position="534"/>
        <end position="581"/>
    </location>
</feature>
<keyword evidence="2" id="KW-0677">Repeat</keyword>
<evidence type="ECO:0000259" key="5">
    <source>
        <dbReference type="PROSITE" id="PS50225"/>
    </source>
</evidence>
<proteinExistence type="predicted"/>
<evidence type="ECO:0000313" key="7">
    <source>
        <dbReference type="Proteomes" id="UP000261600"/>
    </source>
</evidence>